<keyword evidence="2" id="KW-1185">Reference proteome</keyword>
<dbReference type="OrthoDB" id="3789687at2759"/>
<dbReference type="EMBL" id="LFZN01000115">
    <property type="protein sequence ID" value="KXS98388.1"/>
    <property type="molecule type" value="Genomic_DNA"/>
</dbReference>
<gene>
    <name evidence="1" type="ORF">AC578_4648</name>
</gene>
<dbReference type="Proteomes" id="UP000070133">
    <property type="component" value="Unassembled WGS sequence"/>
</dbReference>
<organism evidence="1 2">
    <name type="scientific">Pseudocercospora eumusae</name>
    <dbReference type="NCBI Taxonomy" id="321146"/>
    <lineage>
        <taxon>Eukaryota</taxon>
        <taxon>Fungi</taxon>
        <taxon>Dikarya</taxon>
        <taxon>Ascomycota</taxon>
        <taxon>Pezizomycotina</taxon>
        <taxon>Dothideomycetes</taxon>
        <taxon>Dothideomycetidae</taxon>
        <taxon>Mycosphaerellales</taxon>
        <taxon>Mycosphaerellaceae</taxon>
        <taxon>Pseudocercospora</taxon>
    </lineage>
</organism>
<sequence>MTMAAIQPFSAGCLLARGSALRGSRSRDPSFQPLRDLLKAELKRKLDQCTTWNCLDCQCKATLTTLLGSCGCWPGKRLAHDHTRPIVSPAYPLQCCITITKAVQVWISRNATNMCDVHCSTNSTPSQAQLYEGHLHCWIRPMNSRALVPIVQRNACKRNPQLHQELLLECLRLSLNAVYNALAERFSSEHHSIRRLFTKYNTTVLTITLNLNMKFSSATILAAFATYVAADGCHKSSDSIGKECKFFNRDVWNAAVNNWCDQENGLAVQQGQSLAIKTGPWDDGSGTGGKQLFFGNYRVDRNGARTIEAGYCKQVMGDLWVKCDGFGGWTNTEWGTIFAECIRA</sequence>
<dbReference type="STRING" id="321146.A0A139H7Q4"/>
<evidence type="ECO:0000313" key="1">
    <source>
        <dbReference type="EMBL" id="KXS98388.1"/>
    </source>
</evidence>
<name>A0A139H7Q4_9PEZI</name>
<dbReference type="AlphaFoldDB" id="A0A139H7Q4"/>
<evidence type="ECO:0000313" key="2">
    <source>
        <dbReference type="Proteomes" id="UP000070133"/>
    </source>
</evidence>
<protein>
    <submittedName>
        <fullName evidence="1">Uncharacterized protein</fullName>
    </submittedName>
</protein>
<accession>A0A139H7Q4</accession>
<comment type="caution">
    <text evidence="1">The sequence shown here is derived from an EMBL/GenBank/DDBJ whole genome shotgun (WGS) entry which is preliminary data.</text>
</comment>
<reference evidence="1 2" key="1">
    <citation type="submission" date="2015-07" db="EMBL/GenBank/DDBJ databases">
        <title>Comparative genomics of the Sigatoka disease complex on banana suggests a link between parallel evolutionary changes in Pseudocercospora fijiensis and Pseudocercospora eumusae and increased virulence on the banana host.</title>
        <authorList>
            <person name="Chang T.-C."/>
            <person name="Salvucci A."/>
            <person name="Crous P.W."/>
            <person name="Stergiopoulos I."/>
        </authorList>
    </citation>
    <scope>NUCLEOTIDE SEQUENCE [LARGE SCALE GENOMIC DNA]</scope>
    <source>
        <strain evidence="1 2">CBS 114824</strain>
    </source>
</reference>
<proteinExistence type="predicted"/>